<keyword evidence="12" id="KW-0863">Zinc-finger</keyword>
<dbReference type="SUPFAM" id="SSF50630">
    <property type="entry name" value="Acid proteases"/>
    <property type="match status" value="1"/>
</dbReference>
<dbReference type="Pfam" id="PF03372">
    <property type="entry name" value="Exo_endo_phos"/>
    <property type="match status" value="1"/>
</dbReference>
<dbReference type="InterPro" id="IPR056924">
    <property type="entry name" value="SH3_Tf2-1"/>
</dbReference>
<dbReference type="SUPFAM" id="SSF56672">
    <property type="entry name" value="DNA/RNA polymerases"/>
    <property type="match status" value="2"/>
</dbReference>
<dbReference type="GO" id="GO:0004190">
    <property type="term" value="F:aspartic-type endopeptidase activity"/>
    <property type="evidence" value="ECO:0007669"/>
    <property type="project" value="UniProtKB-KW"/>
</dbReference>
<keyword evidence="6" id="KW-0548">Nucleotidyltransferase</keyword>
<dbReference type="Gene3D" id="2.40.70.10">
    <property type="entry name" value="Acid Proteases"/>
    <property type="match status" value="1"/>
</dbReference>
<dbReference type="InterPro" id="IPR021109">
    <property type="entry name" value="Peptidase_aspartic_dom_sf"/>
</dbReference>
<feature type="region of interest" description="Disordered" evidence="14">
    <location>
        <begin position="2386"/>
        <end position="2405"/>
    </location>
</feature>
<accession>A0AAE0R8S1</accession>
<dbReference type="Gene3D" id="3.60.10.10">
    <property type="entry name" value="Endonuclease/exonuclease/phosphatase"/>
    <property type="match status" value="1"/>
</dbReference>
<dbReference type="GO" id="GO:0015074">
    <property type="term" value="P:DNA integration"/>
    <property type="evidence" value="ECO:0007669"/>
    <property type="project" value="InterPro"/>
</dbReference>
<proteinExistence type="inferred from homology"/>
<dbReference type="CDD" id="cd00303">
    <property type="entry name" value="retropepsin_like"/>
    <property type="match status" value="1"/>
</dbReference>
<feature type="compositionally biased region" description="Basic and acidic residues" evidence="14">
    <location>
        <begin position="1320"/>
        <end position="1330"/>
    </location>
</feature>
<dbReference type="Pfam" id="PF19259">
    <property type="entry name" value="Ty3_capsid"/>
    <property type="match status" value="1"/>
</dbReference>
<dbReference type="CDD" id="cd09274">
    <property type="entry name" value="RNase_HI_RT_Ty3"/>
    <property type="match status" value="1"/>
</dbReference>
<sequence length="2438" mass="276147">MSAPDPVAELVEALRRALNPAATTSASAAATSAFAAASPSPPVIASPVAAPAPFSGSVGDCNGFLLQCSLALEMQPQLYPDDKAKVAFIISRLEGKALRWAEPLWTQHHPAVTSLSSFLEHFREVFGTPAGDSSIGERLCRLRQGALTVSDFALQFRTLASASGWNEQALITTYRQGLNPSIRLHLAAYEDSIGLEKFIQLSIRVATRMQLCLEEHQDQLLPPAAPRRSEHVRCPEPADEPMDLEHSDVATIERQRERQRRLAQNRCLYCGRLGHFIAECPTRPARSVVSALLPVLNIKKPLSIVVNLTVSDLCISARALLDSGSAGNFISGALCRQLRLKLTATQKAYQIHAVTGRTLQTVHHLAGPLSLQVGALHCEELHLLVLENATTDIILGRPWLELHDPVLSWKTGEILKWGEHCFGACFPNLPAPSPPQVHHLPAQATSVESPPEACPPDIPACYSHFRDVFCPRKASKLPPHRPWDCAIDLIPGEPVPKGRIYSLSIPEEKAMEEYIQEALTQGYIRPSTSPAASSFFFVAKKDGGLRPCIDYRALNQITVKFRYPLPLVPAALERLRGATIFTKLDLRSAYNLIRIREGDEWKTAFVTPTGHYEYLVMPYGLANAPSVFQDFMHTVLREFLHKCALVYIDDILIYSRSLAEHRQHVREVLQRLREYQLFLKAEKCAFHQSSVHFLGYILDRSGVRMDERKVAAVRDWPPPTTIKELQRFLGFANFYRRFIRGYSSITSPLTSLLRNKPKSLAWNPAASQAFDTLKTAFTTAPLLVHPNPELPFIVEVDASTTGVGAVLSQQQGKPPVLHPCAFFSKKLSPAEANYDIGNRELLAIKLALEEWRHWLEGAKHPFVVLTDHKNLEYGLRRGSTPGRLDGHCSSRGSTSPSLTVPGPRMSRQTPCRGCMVKRNPVRNLSPSSPKSSSSAPSPGQEKRSQSLMLTPAPRQDAPRGCSSFLEHSAARFSTPRMPLWALVTLEFKEPSRSLDNASGGLAWQAMSKVPLPGPPTAFDTAECLFNHVFRYFGLPEDIVSDRGPQFTSRVWKAFLKRLGVTVSLSSGYHPQTNGQTERKIQEVSRFLRTFCHDHQEAWSQFVGWAEYAQNSLRQPTTGLTPFQCVLGYQPPLFPWDGEPSDVPAVDHWFQESERVWDAAHRQLQRALRRRRTTADLRRSKAPEYRPGQKVWLSTRDIKMRLPSKKLSPRFIGPFEITHQINPVTYRLKLPPTYKIHPVFHVSLLKPHHPSVFSPTESGESEGPPPPLIIDEGPAYLVRDILDSRRRGGRLEYLVDWEGYGPEERSWVPRKDVLDPTLLEDFHAGHPDRPAPRGRGRPPRRRGLRSSGADRRGGVDVARLFCSVVDVTRLFCSVVDVAQLFCSAVDIAQLFCSAVDVARLFCSAVDVEPSGRAAVPLAPPRLPRRAPHYPPLAPRSPPLASPCPSLPPPRLPRHAPRSFLVFTGPAALPDFWGWDRSRPGLTTTAIGAVDLQSARGNWATVGRRSRGGRRVHRQREKRKGKSVGLRIGTLNVGTMTGKGRELADMMERRKVDILCVQETRWKGSKARSIGAGFKLFYYGVDSKRNGVGVVLKEEFVRNVLEVKRVSDRVMSLKLEIEGVMLNVVSGYAPQVGCELEEKERFWSELDEVMESIPTGERVAIGGDFNGHVGEGNRGDEEVKGKFGVKERNLEGQMVVDFAKRMDMAVVNTYFQKREEHRVTYKSGGRRTQVDYILCRRGNLKEINDCKVVVGESVARQHRMVVCRMTLMVCKTKRSKIEIEKKTKWWKLKKEECCEEFRQKLRQALGGQVLLPDDWETTAEVIRETGRKVLGVSSGRRKEDKETWWWNEEVQDSIQRKRLAKKKWDMDRTEENRQEYKELQRRVKREVSKAKQKAYDELYTRLDTREGEKDLYRSARQRDRDGKDVQQVRVIKDRDGRVLTSEESLQRRWKAYFEELMNEENEREKRVEGMNSVEQKVDKIRKDEVRKALKRMKSGKAVGPDNIPVEVWKCLGEAAVEFLTSLFNRALESERMPEEWRRSVLVPIFKNKGDVQSCSNYRGIKLMSHTMKLWERVVEARLRKVVEICEQQYGFMPRKSTTDAIFALRILMEKYRDGQRELHCVFVDLEKAYDRVPREELWYCMRKSGVAEKYVRVVQDMYERSRTVVRCAVGQTEEFKVEVGLHQGSALSPFLFAIVMDQLSEKVRQESPWTMMFADDFVICSESREQVEENLERWKFALERRGMKVSRSKTEYMCVNEREGSGTVRLQGEEVEKVQEFKYLGSTVQSNGECGKEVKKRVQAGWNGWRKVSGVLCDRKISVRIKGKVYRTVVRPAMLYGLETVSLRKRQESELEFPFEGIRHCIMTDTNGNINTHAATHRLMYVPGAMREHEQARNRAPIRPEGPETQVQVQVIKPDKGVRRGPACRSTNLLEGNTPSQGTG</sequence>
<keyword evidence="7" id="KW-0540">Nuclease</keyword>
<dbReference type="Gene3D" id="3.10.20.370">
    <property type="match status" value="1"/>
</dbReference>
<dbReference type="CDD" id="cd01647">
    <property type="entry name" value="RT_LTR"/>
    <property type="match status" value="1"/>
</dbReference>
<comment type="similarity">
    <text evidence="2">Belongs to the beta type-B retroviral polymerase family. HERV class-II K(HML-2) pol subfamily.</text>
</comment>
<keyword evidence="9" id="KW-0378">Hydrolase</keyword>
<dbReference type="GO" id="GO:0016779">
    <property type="term" value="F:nucleotidyltransferase activity"/>
    <property type="evidence" value="ECO:0007669"/>
    <property type="project" value="UniProtKB-KW"/>
</dbReference>
<keyword evidence="9" id="KW-0255">Endonuclease</keyword>
<dbReference type="FunFam" id="3.10.20.370:FF:000003">
    <property type="entry name" value="Transposon Tf2-6 polyprotein"/>
    <property type="match status" value="1"/>
</dbReference>
<feature type="region of interest" description="Disordered" evidence="14">
    <location>
        <begin position="876"/>
        <end position="961"/>
    </location>
</feature>
<dbReference type="GO" id="GO:0005634">
    <property type="term" value="C:nucleus"/>
    <property type="evidence" value="ECO:0007669"/>
    <property type="project" value="UniProtKB-SubCell"/>
</dbReference>
<evidence type="ECO:0000256" key="7">
    <source>
        <dbReference type="ARBA" id="ARBA00022722"/>
    </source>
</evidence>
<keyword evidence="20" id="KW-1185">Reference proteome</keyword>
<dbReference type="CDD" id="cd01650">
    <property type="entry name" value="RT_nLTR_like"/>
    <property type="match status" value="1"/>
</dbReference>
<evidence type="ECO:0000256" key="4">
    <source>
        <dbReference type="ARBA" id="ARBA00022670"/>
    </source>
</evidence>
<dbReference type="Pfam" id="PF24626">
    <property type="entry name" value="SH3_Tf2-1"/>
    <property type="match status" value="1"/>
</dbReference>
<evidence type="ECO:0000256" key="2">
    <source>
        <dbReference type="ARBA" id="ARBA00010879"/>
    </source>
</evidence>
<keyword evidence="13" id="KW-0175">Coiled coil</keyword>
<dbReference type="Gene3D" id="4.10.60.10">
    <property type="entry name" value="Zinc finger, CCHC-type"/>
    <property type="match status" value="1"/>
</dbReference>
<dbReference type="InterPro" id="IPR050951">
    <property type="entry name" value="Retrovirus_Pol_polyprotein"/>
</dbReference>
<dbReference type="SUPFAM" id="SSF54160">
    <property type="entry name" value="Chromo domain-like"/>
    <property type="match status" value="1"/>
</dbReference>
<dbReference type="InterPro" id="IPR001584">
    <property type="entry name" value="Integrase_cat-core"/>
</dbReference>
<dbReference type="PROSITE" id="PS50994">
    <property type="entry name" value="INTEGRASE"/>
    <property type="match status" value="1"/>
</dbReference>
<dbReference type="Proteomes" id="UP001274896">
    <property type="component" value="Unassembled WGS sequence"/>
</dbReference>
<evidence type="ECO:0000256" key="1">
    <source>
        <dbReference type="ARBA" id="ARBA00004123"/>
    </source>
</evidence>
<evidence type="ECO:0000256" key="11">
    <source>
        <dbReference type="ARBA" id="ARBA00023268"/>
    </source>
</evidence>
<feature type="compositionally biased region" description="Basic residues" evidence="14">
    <location>
        <begin position="1331"/>
        <end position="1343"/>
    </location>
</feature>
<gene>
    <name evidence="19" type="ORF">QTP70_009559</name>
</gene>
<keyword evidence="5" id="KW-0808">Transferase</keyword>
<evidence type="ECO:0000256" key="10">
    <source>
        <dbReference type="ARBA" id="ARBA00023125"/>
    </source>
</evidence>
<evidence type="ECO:0000256" key="8">
    <source>
        <dbReference type="ARBA" id="ARBA00022750"/>
    </source>
</evidence>
<evidence type="ECO:0000256" key="5">
    <source>
        <dbReference type="ARBA" id="ARBA00022679"/>
    </source>
</evidence>
<feature type="domain" description="Reverse transcriptase" evidence="17">
    <location>
        <begin position="2023"/>
        <end position="2282"/>
    </location>
</feature>
<dbReference type="Pfam" id="PF17919">
    <property type="entry name" value="RT_RNaseH_2"/>
    <property type="match status" value="1"/>
</dbReference>
<feature type="region of interest" description="Disordered" evidence="14">
    <location>
        <begin position="1320"/>
        <end position="1349"/>
    </location>
</feature>
<dbReference type="PANTHER" id="PTHR37984:SF5">
    <property type="entry name" value="PROTEIN NYNRIN-LIKE"/>
    <property type="match status" value="1"/>
</dbReference>
<dbReference type="PROSITE" id="PS50013">
    <property type="entry name" value="CHROMO_2"/>
    <property type="match status" value="1"/>
</dbReference>
<keyword evidence="4" id="KW-0645">Protease</keyword>
<evidence type="ECO:0000256" key="3">
    <source>
        <dbReference type="ARBA" id="ARBA00012180"/>
    </source>
</evidence>
<evidence type="ECO:0000259" key="15">
    <source>
        <dbReference type="PROSITE" id="PS50013"/>
    </source>
</evidence>
<dbReference type="InterPro" id="IPR036691">
    <property type="entry name" value="Endo/exonu/phosph_ase_sf"/>
</dbReference>
<dbReference type="InterPro" id="IPR005135">
    <property type="entry name" value="Endo/exonuclease/phosphatase"/>
</dbReference>
<dbReference type="Pfam" id="PF13975">
    <property type="entry name" value="gag-asp_proteas"/>
    <property type="match status" value="1"/>
</dbReference>
<dbReference type="GO" id="GO:0008270">
    <property type="term" value="F:zinc ion binding"/>
    <property type="evidence" value="ECO:0007669"/>
    <property type="project" value="UniProtKB-KW"/>
</dbReference>
<evidence type="ECO:0000313" key="19">
    <source>
        <dbReference type="EMBL" id="KAK3545653.1"/>
    </source>
</evidence>
<dbReference type="CDD" id="cd09076">
    <property type="entry name" value="L1-EN"/>
    <property type="match status" value="1"/>
</dbReference>
<dbReference type="InterPro" id="IPR001878">
    <property type="entry name" value="Znf_CCHC"/>
</dbReference>
<feature type="region of interest" description="Disordered" evidence="14">
    <location>
        <begin position="2412"/>
        <end position="2438"/>
    </location>
</feature>
<dbReference type="PANTHER" id="PTHR37984">
    <property type="entry name" value="PROTEIN CBG26694"/>
    <property type="match status" value="1"/>
</dbReference>
<dbReference type="GO" id="GO:0004523">
    <property type="term" value="F:RNA-DNA hybrid ribonuclease activity"/>
    <property type="evidence" value="ECO:0007669"/>
    <property type="project" value="UniProtKB-EC"/>
</dbReference>
<dbReference type="Gene3D" id="3.30.420.10">
    <property type="entry name" value="Ribonuclease H-like superfamily/Ribonuclease H"/>
    <property type="match status" value="1"/>
</dbReference>
<comment type="subcellular location">
    <subcellularLocation>
        <location evidence="1">Nucleus</location>
    </subcellularLocation>
</comment>
<dbReference type="InterPro" id="IPR000477">
    <property type="entry name" value="RT_dom"/>
</dbReference>
<feature type="domain" description="CCHC-type" evidence="16">
    <location>
        <begin position="266"/>
        <end position="281"/>
    </location>
</feature>
<feature type="compositionally biased region" description="Polar residues" evidence="14">
    <location>
        <begin position="2423"/>
        <end position="2438"/>
    </location>
</feature>
<protein>
    <recommendedName>
        <fullName evidence="3">ribonuclease H</fullName>
        <ecNumber evidence="3">3.1.26.4</ecNumber>
    </recommendedName>
</protein>
<dbReference type="GO" id="GO:0003677">
    <property type="term" value="F:DNA binding"/>
    <property type="evidence" value="ECO:0007669"/>
    <property type="project" value="UniProtKB-KW"/>
</dbReference>
<dbReference type="EC" id="3.1.26.4" evidence="3"/>
<dbReference type="InterPro" id="IPR043128">
    <property type="entry name" value="Rev_trsase/Diguanyl_cyclase"/>
</dbReference>
<feature type="domain" description="Chromo" evidence="15">
    <location>
        <begin position="1275"/>
        <end position="1333"/>
    </location>
</feature>
<dbReference type="PROSITE" id="PS50158">
    <property type="entry name" value="ZF_CCHC"/>
    <property type="match status" value="1"/>
</dbReference>
<evidence type="ECO:0000259" key="18">
    <source>
        <dbReference type="PROSITE" id="PS50994"/>
    </source>
</evidence>
<dbReference type="InterPro" id="IPR043502">
    <property type="entry name" value="DNA/RNA_pol_sf"/>
</dbReference>
<keyword evidence="12" id="KW-0479">Metal-binding</keyword>
<dbReference type="InterPro" id="IPR036875">
    <property type="entry name" value="Znf_CCHC_sf"/>
</dbReference>
<feature type="domain" description="Integrase catalytic" evidence="18">
    <location>
        <begin position="971"/>
        <end position="1129"/>
    </location>
</feature>
<keyword evidence="10" id="KW-0238">DNA-binding</keyword>
<dbReference type="PROSITE" id="PS50878">
    <property type="entry name" value="RT_POL"/>
    <property type="match status" value="2"/>
</dbReference>
<feature type="domain" description="Reverse transcriptase" evidence="17">
    <location>
        <begin position="519"/>
        <end position="698"/>
    </location>
</feature>
<organism evidence="19 20">
    <name type="scientific">Hemibagrus guttatus</name>
    <dbReference type="NCBI Taxonomy" id="175788"/>
    <lineage>
        <taxon>Eukaryota</taxon>
        <taxon>Metazoa</taxon>
        <taxon>Chordata</taxon>
        <taxon>Craniata</taxon>
        <taxon>Vertebrata</taxon>
        <taxon>Euteleostomi</taxon>
        <taxon>Actinopterygii</taxon>
        <taxon>Neopterygii</taxon>
        <taxon>Teleostei</taxon>
        <taxon>Ostariophysi</taxon>
        <taxon>Siluriformes</taxon>
        <taxon>Bagridae</taxon>
        <taxon>Hemibagrus</taxon>
    </lineage>
</organism>
<dbReference type="Pfam" id="PF00385">
    <property type="entry name" value="Chromo"/>
    <property type="match status" value="1"/>
</dbReference>
<evidence type="ECO:0000313" key="20">
    <source>
        <dbReference type="Proteomes" id="UP001274896"/>
    </source>
</evidence>
<evidence type="ECO:0000259" key="17">
    <source>
        <dbReference type="PROSITE" id="PS50878"/>
    </source>
</evidence>
<dbReference type="InterPro" id="IPR023780">
    <property type="entry name" value="Chromo_domain"/>
</dbReference>
<evidence type="ECO:0000256" key="13">
    <source>
        <dbReference type="SAM" id="Coils"/>
    </source>
</evidence>
<evidence type="ECO:0000256" key="9">
    <source>
        <dbReference type="ARBA" id="ARBA00022759"/>
    </source>
</evidence>
<dbReference type="Gene3D" id="2.40.50.40">
    <property type="match status" value="1"/>
</dbReference>
<reference evidence="19" key="1">
    <citation type="submission" date="2023-06" db="EMBL/GenBank/DDBJ databases">
        <title>Male Hemibagrus guttatus genome.</title>
        <authorList>
            <person name="Bian C."/>
        </authorList>
    </citation>
    <scope>NUCLEOTIDE SEQUENCE</scope>
    <source>
        <strain evidence="19">Male_cb2023</strain>
        <tissue evidence="19">Muscle</tissue>
    </source>
</reference>
<dbReference type="SUPFAM" id="SSF56219">
    <property type="entry name" value="DNase I-like"/>
    <property type="match status" value="1"/>
</dbReference>
<evidence type="ECO:0000256" key="6">
    <source>
        <dbReference type="ARBA" id="ARBA00022695"/>
    </source>
</evidence>
<dbReference type="SUPFAM" id="SSF57756">
    <property type="entry name" value="Retrovirus zinc finger-like domains"/>
    <property type="match status" value="1"/>
</dbReference>
<dbReference type="InterPro" id="IPR036397">
    <property type="entry name" value="RNaseH_sf"/>
</dbReference>
<comment type="caution">
    <text evidence="19">The sequence shown here is derived from an EMBL/GenBank/DDBJ whole genome shotgun (WGS) entry which is preliminary data.</text>
</comment>
<dbReference type="InterPro" id="IPR016197">
    <property type="entry name" value="Chromo-like_dom_sf"/>
</dbReference>
<dbReference type="EMBL" id="JAUCMX010000005">
    <property type="protein sequence ID" value="KAK3545653.1"/>
    <property type="molecule type" value="Genomic_DNA"/>
</dbReference>
<evidence type="ECO:0000259" key="16">
    <source>
        <dbReference type="PROSITE" id="PS50158"/>
    </source>
</evidence>
<dbReference type="Gene3D" id="3.30.70.270">
    <property type="match status" value="3"/>
</dbReference>
<dbReference type="Gene3D" id="3.10.10.10">
    <property type="entry name" value="HIV Type 1 Reverse Transcriptase, subunit A, domain 1"/>
    <property type="match status" value="1"/>
</dbReference>
<dbReference type="SMART" id="SM00298">
    <property type="entry name" value="CHROMO"/>
    <property type="match status" value="1"/>
</dbReference>
<dbReference type="InterPro" id="IPR012337">
    <property type="entry name" value="RNaseH-like_sf"/>
</dbReference>
<keyword evidence="8" id="KW-0064">Aspartyl protease</keyword>
<feature type="coiled-coil region" evidence="13">
    <location>
        <begin position="1857"/>
        <end position="1891"/>
    </location>
</feature>
<dbReference type="Pfam" id="PF00078">
    <property type="entry name" value="RVT_1"/>
    <property type="match status" value="2"/>
</dbReference>
<evidence type="ECO:0000256" key="12">
    <source>
        <dbReference type="PROSITE-ProRule" id="PRU00047"/>
    </source>
</evidence>
<evidence type="ECO:0000256" key="14">
    <source>
        <dbReference type="SAM" id="MobiDB-lite"/>
    </source>
</evidence>
<keyword evidence="11" id="KW-0511">Multifunctional enzyme</keyword>
<dbReference type="InterPro" id="IPR045358">
    <property type="entry name" value="Ty3_capsid"/>
</dbReference>
<dbReference type="GO" id="GO:0006508">
    <property type="term" value="P:proteolysis"/>
    <property type="evidence" value="ECO:0007669"/>
    <property type="project" value="UniProtKB-KW"/>
</dbReference>
<feature type="compositionally biased region" description="Low complexity" evidence="14">
    <location>
        <begin position="925"/>
        <end position="938"/>
    </location>
</feature>
<dbReference type="SUPFAM" id="SSF53098">
    <property type="entry name" value="Ribonuclease H-like"/>
    <property type="match status" value="1"/>
</dbReference>
<name>A0AAE0R8S1_9TELE</name>
<keyword evidence="12" id="KW-0862">Zinc</keyword>
<dbReference type="FunFam" id="3.30.70.270:FF:000020">
    <property type="entry name" value="Transposon Tf2-6 polyprotein-like Protein"/>
    <property type="match status" value="1"/>
</dbReference>
<dbReference type="InterPro" id="IPR041577">
    <property type="entry name" value="RT_RNaseH_2"/>
</dbReference>
<dbReference type="InterPro" id="IPR000953">
    <property type="entry name" value="Chromo/chromo_shadow_dom"/>
</dbReference>